<dbReference type="VEuPathDB" id="FungiDB:QG37_03372"/>
<accession>A0A0L0P0X4</accession>
<comment type="caution">
    <text evidence="1">The sequence shown here is derived from an EMBL/GenBank/DDBJ whole genome shotgun (WGS) entry which is preliminary data.</text>
</comment>
<proteinExistence type="predicted"/>
<organism evidence="1 2">
    <name type="scientific">Candidozyma auris</name>
    <name type="common">Yeast</name>
    <name type="synonym">Candida auris</name>
    <dbReference type="NCBI Taxonomy" id="498019"/>
    <lineage>
        <taxon>Eukaryota</taxon>
        <taxon>Fungi</taxon>
        <taxon>Dikarya</taxon>
        <taxon>Ascomycota</taxon>
        <taxon>Saccharomycotina</taxon>
        <taxon>Pichiomycetes</taxon>
        <taxon>Metschnikowiaceae</taxon>
        <taxon>Candidozyma</taxon>
    </lineage>
</organism>
<evidence type="ECO:0000313" key="1">
    <source>
        <dbReference type="EMBL" id="KND99939.1"/>
    </source>
</evidence>
<dbReference type="Proteomes" id="UP000037122">
    <property type="component" value="Unassembled WGS sequence"/>
</dbReference>
<reference evidence="2" key="1">
    <citation type="journal article" date="2015" name="BMC Genomics">
        <title>Draft genome of a commonly misdiagnosed multidrug resistant pathogen Candida auris.</title>
        <authorList>
            <person name="Chatterjee S."/>
            <person name="Alampalli S.V."/>
            <person name="Nageshan R.K."/>
            <person name="Chettiar S.T."/>
            <person name="Joshi S."/>
            <person name="Tatu U.S."/>
        </authorList>
    </citation>
    <scope>NUCLEOTIDE SEQUENCE [LARGE SCALE GENOMIC DNA]</scope>
    <source>
        <strain evidence="2">6684</strain>
    </source>
</reference>
<name>A0A0L0P0X4_CANAR</name>
<protein>
    <submittedName>
        <fullName evidence="1">Uncharacterized protein</fullName>
    </submittedName>
</protein>
<sequence length="41" mass="4852">MMNSKKLTEKHIIFKKLRDKLAGIFLDRTTNYVIFLDALPK</sequence>
<evidence type="ECO:0000313" key="2">
    <source>
        <dbReference type="Proteomes" id="UP000037122"/>
    </source>
</evidence>
<dbReference type="AlphaFoldDB" id="A0A0L0P0X4"/>
<gene>
    <name evidence="1" type="ORF">QG37_03372</name>
</gene>
<dbReference type="EMBL" id="LGST01000021">
    <property type="protein sequence ID" value="KND99939.1"/>
    <property type="molecule type" value="Genomic_DNA"/>
</dbReference>